<sequence length="209" mass="23496">MNTRSFLNRTRKKQPQIGLVIPLSSSLILPSTLKSLQQSQMAILTVQLSSPKFSSHLSNFSSTNLLFHNHKLRATQVSYARSFSRCSDAALAADLAAKIAMVNSDLLRTEEAMKKSQAILFGELCEYLGLKEDEMKQKWRKIDGEEKLALMKGFMEEWGSNFHPLSARSAREIMEEYLREEDDSSSVKSSSASSGSWFTGLKRLMGFSQ</sequence>
<name>A0AAE1MBZ4_9FABA</name>
<accession>A0AAE1MBZ4</accession>
<protein>
    <recommendedName>
        <fullName evidence="1">DUF7026 domain-containing protein</fullName>
    </recommendedName>
</protein>
<keyword evidence="3" id="KW-1185">Reference proteome</keyword>
<comment type="caution">
    <text evidence="2">The sequence shown here is derived from an EMBL/GenBank/DDBJ whole genome shotgun (WGS) entry which is preliminary data.</text>
</comment>
<dbReference type="Proteomes" id="UP001293593">
    <property type="component" value="Unassembled WGS sequence"/>
</dbReference>
<proteinExistence type="predicted"/>
<dbReference type="AlphaFoldDB" id="A0AAE1MBZ4"/>
<feature type="domain" description="DUF7026" evidence="1">
    <location>
        <begin position="110"/>
        <end position="158"/>
    </location>
</feature>
<reference evidence="2" key="1">
    <citation type="submission" date="2023-10" db="EMBL/GenBank/DDBJ databases">
        <title>Chromosome-level genome of the transformable northern wattle, Acacia crassicarpa.</title>
        <authorList>
            <person name="Massaro I."/>
            <person name="Sinha N.R."/>
            <person name="Poethig S."/>
            <person name="Leichty A.R."/>
        </authorList>
    </citation>
    <scope>NUCLEOTIDE SEQUENCE</scope>
    <source>
        <strain evidence="2">Acra3RX</strain>
        <tissue evidence="2">Leaf</tissue>
    </source>
</reference>
<evidence type="ECO:0000313" key="2">
    <source>
        <dbReference type="EMBL" id="KAK4254141.1"/>
    </source>
</evidence>
<evidence type="ECO:0000313" key="3">
    <source>
        <dbReference type="Proteomes" id="UP001293593"/>
    </source>
</evidence>
<dbReference type="Pfam" id="PF22950">
    <property type="entry name" value="DUF7026"/>
    <property type="match status" value="1"/>
</dbReference>
<dbReference type="InterPro" id="IPR054290">
    <property type="entry name" value="DUF7026"/>
</dbReference>
<organism evidence="2 3">
    <name type="scientific">Acacia crassicarpa</name>
    <name type="common">northern wattle</name>
    <dbReference type="NCBI Taxonomy" id="499986"/>
    <lineage>
        <taxon>Eukaryota</taxon>
        <taxon>Viridiplantae</taxon>
        <taxon>Streptophyta</taxon>
        <taxon>Embryophyta</taxon>
        <taxon>Tracheophyta</taxon>
        <taxon>Spermatophyta</taxon>
        <taxon>Magnoliopsida</taxon>
        <taxon>eudicotyledons</taxon>
        <taxon>Gunneridae</taxon>
        <taxon>Pentapetalae</taxon>
        <taxon>rosids</taxon>
        <taxon>fabids</taxon>
        <taxon>Fabales</taxon>
        <taxon>Fabaceae</taxon>
        <taxon>Caesalpinioideae</taxon>
        <taxon>mimosoid clade</taxon>
        <taxon>Acacieae</taxon>
        <taxon>Acacia</taxon>
    </lineage>
</organism>
<dbReference type="EMBL" id="JAWXYG010000014">
    <property type="protein sequence ID" value="KAK4254141.1"/>
    <property type="molecule type" value="Genomic_DNA"/>
</dbReference>
<gene>
    <name evidence="2" type="ORF">QN277_009563</name>
</gene>
<evidence type="ECO:0000259" key="1">
    <source>
        <dbReference type="Pfam" id="PF22950"/>
    </source>
</evidence>